<evidence type="ECO:0000313" key="2">
    <source>
        <dbReference type="Proteomes" id="UP000239550"/>
    </source>
</evidence>
<protein>
    <submittedName>
        <fullName evidence="1">Uncharacterized protein</fullName>
    </submittedName>
</protein>
<dbReference type="AlphaFoldDB" id="A0A2S8Q5U8"/>
<comment type="caution">
    <text evidence="1">The sequence shown here is derived from an EMBL/GenBank/DDBJ whole genome shotgun (WGS) entry which is preliminary data.</text>
</comment>
<reference evidence="1 2" key="1">
    <citation type="submission" date="2018-02" db="EMBL/GenBank/DDBJ databases">
        <title>Five New Genomes of Indian Photorhabdus Isolates TSA.</title>
        <authorList>
            <person name="Dubay B."/>
            <person name="Somvanshi V.S."/>
        </authorList>
    </citation>
    <scope>NUCLEOTIDE SEQUENCE [LARGE SCALE GENOMIC DNA]</scope>
    <source>
        <strain evidence="1 2">H1</strain>
    </source>
</reference>
<name>A0A2S8Q5U8_9GAMM</name>
<dbReference type="EMBL" id="PUWT01000014">
    <property type="protein sequence ID" value="PQQ27774.1"/>
    <property type="molecule type" value="Genomic_DNA"/>
</dbReference>
<dbReference type="Proteomes" id="UP000239550">
    <property type="component" value="Unassembled WGS sequence"/>
</dbReference>
<gene>
    <name evidence="1" type="ORF">C6H66_06395</name>
</gene>
<organism evidence="1 2">
    <name type="scientific">Photorhabdus hindustanensis</name>
    <dbReference type="NCBI Taxonomy" id="2918802"/>
    <lineage>
        <taxon>Bacteria</taxon>
        <taxon>Pseudomonadati</taxon>
        <taxon>Pseudomonadota</taxon>
        <taxon>Gammaproteobacteria</taxon>
        <taxon>Enterobacterales</taxon>
        <taxon>Morganellaceae</taxon>
        <taxon>Photorhabdus</taxon>
    </lineage>
</organism>
<sequence length="66" mass="7953">MGIERVKTGYIRVLINDQNDDYGEQYCDWFNYNLPLFIKQPKNGRNRSHMLAKHMSSPIMMKMDWL</sequence>
<accession>A0A2S8Q5U8</accession>
<proteinExistence type="predicted"/>
<evidence type="ECO:0000313" key="1">
    <source>
        <dbReference type="EMBL" id="PQQ27774.1"/>
    </source>
</evidence>
<keyword evidence="2" id="KW-1185">Reference proteome</keyword>